<dbReference type="SUPFAM" id="SSF53927">
    <property type="entry name" value="Cytidine deaminase-like"/>
    <property type="match status" value="1"/>
</dbReference>
<reference evidence="1 2" key="1">
    <citation type="submission" date="2023-09" db="EMBL/GenBank/DDBJ databases">
        <authorList>
            <person name="Rey-Velasco X."/>
        </authorList>
    </citation>
    <scope>NUCLEOTIDE SEQUENCE [LARGE SCALE GENOMIC DNA]</scope>
    <source>
        <strain evidence="1 2">W335</strain>
    </source>
</reference>
<dbReference type="EMBL" id="JAVRIB010000012">
    <property type="protein sequence ID" value="MDT0635695.1"/>
    <property type="molecule type" value="Genomic_DNA"/>
</dbReference>
<evidence type="ECO:0000313" key="1">
    <source>
        <dbReference type="EMBL" id="MDT0635695.1"/>
    </source>
</evidence>
<name>A0ABU3C2B7_9GAMM</name>
<proteinExistence type="predicted"/>
<accession>A0ABU3C2B7</accession>
<comment type="caution">
    <text evidence="1">The sequence shown here is derived from an EMBL/GenBank/DDBJ whole genome shotgun (WGS) entry which is preliminary data.</text>
</comment>
<dbReference type="Proteomes" id="UP001251857">
    <property type="component" value="Unassembled WGS sequence"/>
</dbReference>
<sequence length="56" mass="5984">MSLSQDPLALAIDLALENVQEHGGRPFGAVLVHDGEIVATGICRDAGHPQRRPRTP</sequence>
<keyword evidence="2" id="KW-1185">Reference proteome</keyword>
<evidence type="ECO:0000313" key="2">
    <source>
        <dbReference type="Proteomes" id="UP001251857"/>
    </source>
</evidence>
<gene>
    <name evidence="1" type="ORF">RM532_12120</name>
</gene>
<protein>
    <recommendedName>
        <fullName evidence="3">Cytidine and deoxycytidylate deaminase zinc-binding region</fullName>
    </recommendedName>
</protein>
<dbReference type="InterPro" id="IPR016193">
    <property type="entry name" value="Cytidine_deaminase-like"/>
</dbReference>
<organism evidence="1 2">
    <name type="scientific">Spectribacter hydrogenoxidans</name>
    <dbReference type="NCBI Taxonomy" id="3075608"/>
    <lineage>
        <taxon>Bacteria</taxon>
        <taxon>Pseudomonadati</taxon>
        <taxon>Pseudomonadota</taxon>
        <taxon>Gammaproteobacteria</taxon>
        <taxon>Salinisphaerales</taxon>
        <taxon>Salinisphaeraceae</taxon>
        <taxon>Spectribacter</taxon>
    </lineage>
</organism>
<dbReference type="Gene3D" id="3.40.140.10">
    <property type="entry name" value="Cytidine Deaminase, domain 2"/>
    <property type="match status" value="1"/>
</dbReference>
<evidence type="ECO:0008006" key="3">
    <source>
        <dbReference type="Google" id="ProtNLM"/>
    </source>
</evidence>